<protein>
    <submittedName>
        <fullName evidence="1">Uncharacterized protein</fullName>
    </submittedName>
</protein>
<dbReference type="Proteomes" id="UP001157046">
    <property type="component" value="Unassembled WGS sequence"/>
</dbReference>
<keyword evidence="2" id="KW-1185">Reference proteome</keyword>
<comment type="caution">
    <text evidence="1">The sequence shown here is derived from an EMBL/GenBank/DDBJ whole genome shotgun (WGS) entry which is preliminary data.</text>
</comment>
<reference evidence="2" key="1">
    <citation type="journal article" date="2019" name="Int. J. Syst. Evol. Microbiol.">
        <title>The Global Catalogue of Microorganisms (GCM) 10K type strain sequencing project: providing services to taxonomists for standard genome sequencing and annotation.</title>
        <authorList>
            <consortium name="The Broad Institute Genomics Platform"/>
            <consortium name="The Broad Institute Genome Sequencing Center for Infectious Disease"/>
            <person name="Wu L."/>
            <person name="Ma J."/>
        </authorList>
    </citation>
    <scope>NUCLEOTIDE SEQUENCE [LARGE SCALE GENOMIC DNA]</scope>
    <source>
        <strain evidence="2">NBRC 102030</strain>
    </source>
</reference>
<evidence type="ECO:0000313" key="1">
    <source>
        <dbReference type="EMBL" id="GMA82870.1"/>
    </source>
</evidence>
<sequence length="106" mass="12138">MGESKLRLNEPHSAVSYLLDSLKGYESFNFQLEINSAHELLSETYLMLQDFAKAELHAQYIMKLSDDSSNTMLKHGASRMLAKLNAQNKQFEQAYEYSKKSNIIIS</sequence>
<proteinExistence type="predicted"/>
<dbReference type="InterPro" id="IPR011990">
    <property type="entry name" value="TPR-like_helical_dom_sf"/>
</dbReference>
<evidence type="ECO:0000313" key="2">
    <source>
        <dbReference type="Proteomes" id="UP001157046"/>
    </source>
</evidence>
<dbReference type="Gene3D" id="1.25.40.10">
    <property type="entry name" value="Tetratricopeptide repeat domain"/>
    <property type="match status" value="1"/>
</dbReference>
<accession>A0ABQ6J7Q6</accession>
<name>A0ABQ6J7Q6_9GAMM</name>
<gene>
    <name evidence="1" type="ORF">GCM10025855_24030</name>
</gene>
<dbReference type="EMBL" id="BSUY01000001">
    <property type="protein sequence ID" value="GMA82870.1"/>
    <property type="molecule type" value="Genomic_DNA"/>
</dbReference>
<dbReference type="SUPFAM" id="SSF48452">
    <property type="entry name" value="TPR-like"/>
    <property type="match status" value="1"/>
</dbReference>
<organism evidence="1 2">
    <name type="scientific">Shewanella glacialipiscicola</name>
    <dbReference type="NCBI Taxonomy" id="614069"/>
    <lineage>
        <taxon>Bacteria</taxon>
        <taxon>Pseudomonadati</taxon>
        <taxon>Pseudomonadota</taxon>
        <taxon>Gammaproteobacteria</taxon>
        <taxon>Alteromonadales</taxon>
        <taxon>Shewanellaceae</taxon>
        <taxon>Shewanella</taxon>
    </lineage>
</organism>